<dbReference type="Pfam" id="PF25270">
    <property type="entry name" value="Khk"/>
    <property type="match status" value="1"/>
</dbReference>
<organism evidence="1 2">
    <name type="scientific">Mucisphaera calidilacus</name>
    <dbReference type="NCBI Taxonomy" id="2527982"/>
    <lineage>
        <taxon>Bacteria</taxon>
        <taxon>Pseudomonadati</taxon>
        <taxon>Planctomycetota</taxon>
        <taxon>Phycisphaerae</taxon>
        <taxon>Phycisphaerales</taxon>
        <taxon>Phycisphaeraceae</taxon>
        <taxon>Mucisphaera</taxon>
    </lineage>
</organism>
<dbReference type="KEGG" id="mcad:Pan265_22220"/>
<dbReference type="GO" id="GO:0016301">
    <property type="term" value="F:kinase activity"/>
    <property type="evidence" value="ECO:0007669"/>
    <property type="project" value="UniProtKB-KW"/>
</dbReference>
<reference evidence="1 2" key="1">
    <citation type="submission" date="2019-02" db="EMBL/GenBank/DDBJ databases">
        <title>Deep-cultivation of Planctomycetes and their phenomic and genomic characterization uncovers novel biology.</title>
        <authorList>
            <person name="Wiegand S."/>
            <person name="Jogler M."/>
            <person name="Boedeker C."/>
            <person name="Pinto D."/>
            <person name="Vollmers J."/>
            <person name="Rivas-Marin E."/>
            <person name="Kohn T."/>
            <person name="Peeters S.H."/>
            <person name="Heuer A."/>
            <person name="Rast P."/>
            <person name="Oberbeckmann S."/>
            <person name="Bunk B."/>
            <person name="Jeske O."/>
            <person name="Meyerdierks A."/>
            <person name="Storesund J.E."/>
            <person name="Kallscheuer N."/>
            <person name="Luecker S."/>
            <person name="Lage O.M."/>
            <person name="Pohl T."/>
            <person name="Merkel B.J."/>
            <person name="Hornburger P."/>
            <person name="Mueller R.-W."/>
            <person name="Bruemmer F."/>
            <person name="Labrenz M."/>
            <person name="Spormann A.M."/>
            <person name="Op den Camp H."/>
            <person name="Overmann J."/>
            <person name="Amann R."/>
            <person name="Jetten M.S.M."/>
            <person name="Mascher T."/>
            <person name="Medema M.H."/>
            <person name="Devos D.P."/>
            <person name="Kaster A.-K."/>
            <person name="Ovreas L."/>
            <person name="Rohde M."/>
            <person name="Galperin M.Y."/>
            <person name="Jogler C."/>
        </authorList>
    </citation>
    <scope>NUCLEOTIDE SEQUENCE [LARGE SCALE GENOMIC DNA]</scope>
    <source>
        <strain evidence="1 2">Pan265</strain>
    </source>
</reference>
<proteinExistence type="predicted"/>
<dbReference type="InterPro" id="IPR057621">
    <property type="entry name" value="Khk_prokaryotic"/>
</dbReference>
<dbReference type="OrthoDB" id="787163at2"/>
<dbReference type="RefSeq" id="WP_145446529.1">
    <property type="nucleotide sequence ID" value="NZ_CP036280.1"/>
</dbReference>
<keyword evidence="1" id="KW-0418">Kinase</keyword>
<accession>A0A518BZF0</accession>
<protein>
    <submittedName>
        <fullName evidence="1">PfkB family carbohydrate kinase</fullName>
    </submittedName>
</protein>
<dbReference type="InterPro" id="IPR029056">
    <property type="entry name" value="Ribokinase-like"/>
</dbReference>
<dbReference type="EMBL" id="CP036280">
    <property type="protein sequence ID" value="QDU72357.1"/>
    <property type="molecule type" value="Genomic_DNA"/>
</dbReference>
<evidence type="ECO:0000313" key="2">
    <source>
        <dbReference type="Proteomes" id="UP000320386"/>
    </source>
</evidence>
<dbReference type="AlphaFoldDB" id="A0A518BZF0"/>
<keyword evidence="2" id="KW-1185">Reference proteome</keyword>
<gene>
    <name evidence="1" type="ORF">Pan265_22220</name>
</gene>
<dbReference type="Gene3D" id="3.40.1190.20">
    <property type="match status" value="1"/>
</dbReference>
<keyword evidence="1" id="KW-0808">Transferase</keyword>
<evidence type="ECO:0000313" key="1">
    <source>
        <dbReference type="EMBL" id="QDU72357.1"/>
    </source>
</evidence>
<sequence length="386" mass="40979">MTDRTAVAHAAAAGLRAYGNRAERARAVVGFDGFVDSIIRVVDQREDATTYTSLATIADFGGRVSAAAGKSANFEFVTTLQKLGGNGPIMANAMAAGEVSMTYLGSIGYPEPDPIFQELVDRSQTVIPLAEAGRTDALEFDDGKLMLGKYAHLLTLGADRIRETIGVEKMVEVLAETDLLAMINWTMMPGTQTIWELLRDEILPGLDRGGRERLMVFFDLCDPAKRTMEDLQEALKVMSSLQEHADVILGMNLAEATHVVKALGLPAAPDPEAEIETTAVAVREALDTHAAVVHPRAGAAACRVVDGAVHSAAFAGPFVKHPRLSTGAGDNFNAGFCLGLLAGLELEQCLCTGTATSGFYVRNAASPTLNELAGFCDELPDPEAGR</sequence>
<name>A0A518BZF0_9BACT</name>
<dbReference type="Proteomes" id="UP000320386">
    <property type="component" value="Chromosome"/>
</dbReference>
<dbReference type="SUPFAM" id="SSF53613">
    <property type="entry name" value="Ribokinase-like"/>
    <property type="match status" value="1"/>
</dbReference>